<protein>
    <submittedName>
        <fullName evidence="5">Uncharacterized protein</fullName>
    </submittedName>
</protein>
<dbReference type="AlphaFoldDB" id="A0A0D3K6Z4"/>
<dbReference type="InterPro" id="IPR029028">
    <property type="entry name" value="Alpha/beta_knot_MTases"/>
</dbReference>
<dbReference type="PANTHER" id="PTHR33603:SF1">
    <property type="entry name" value="RIBOSOMAL RNA LARGE SUBUNIT METHYLTRANSFERASE H"/>
    <property type="match status" value="1"/>
</dbReference>
<evidence type="ECO:0000256" key="4">
    <source>
        <dbReference type="ARBA" id="ARBA00038303"/>
    </source>
</evidence>
<evidence type="ECO:0000313" key="6">
    <source>
        <dbReference type="Proteomes" id="UP000013827"/>
    </source>
</evidence>
<sequence length="146" mass="15941">MISRVNIVSVGKAGRDEAWVTSAIDVYTTRLRSILDVQTTFVKDDTALTAAVRKSSGGVLVLDERGKQCTSVEFAERLFTQLDDGGSRLSFFIGGAAGLPDALKQDRSILLSLGPLTFPHQVARLLLVEQIYRATEIRKGSGYHKD</sequence>
<dbReference type="RefSeq" id="XP_005783958.1">
    <property type="nucleotide sequence ID" value="XM_005783901.1"/>
</dbReference>
<dbReference type="HOGENOM" id="CLU_100552_1_0_1"/>
<dbReference type="Pfam" id="PF02590">
    <property type="entry name" value="SPOUT_MTase"/>
    <property type="match status" value="1"/>
</dbReference>
<reference evidence="5" key="2">
    <citation type="submission" date="2024-10" db="UniProtKB">
        <authorList>
            <consortium name="EnsemblProtists"/>
        </authorList>
    </citation>
    <scope>IDENTIFICATION</scope>
</reference>
<reference evidence="6" key="1">
    <citation type="journal article" date="2013" name="Nature">
        <title>Pan genome of the phytoplankton Emiliania underpins its global distribution.</title>
        <authorList>
            <person name="Read B.A."/>
            <person name="Kegel J."/>
            <person name="Klute M.J."/>
            <person name="Kuo A."/>
            <person name="Lefebvre S.C."/>
            <person name="Maumus F."/>
            <person name="Mayer C."/>
            <person name="Miller J."/>
            <person name="Monier A."/>
            <person name="Salamov A."/>
            <person name="Young J."/>
            <person name="Aguilar M."/>
            <person name="Claverie J.M."/>
            <person name="Frickenhaus S."/>
            <person name="Gonzalez K."/>
            <person name="Herman E.K."/>
            <person name="Lin Y.C."/>
            <person name="Napier J."/>
            <person name="Ogata H."/>
            <person name="Sarno A.F."/>
            <person name="Shmutz J."/>
            <person name="Schroeder D."/>
            <person name="de Vargas C."/>
            <person name="Verret F."/>
            <person name="von Dassow P."/>
            <person name="Valentin K."/>
            <person name="Van de Peer Y."/>
            <person name="Wheeler G."/>
            <person name="Dacks J.B."/>
            <person name="Delwiche C.F."/>
            <person name="Dyhrman S.T."/>
            <person name="Glockner G."/>
            <person name="John U."/>
            <person name="Richards T."/>
            <person name="Worden A.Z."/>
            <person name="Zhang X."/>
            <person name="Grigoriev I.V."/>
            <person name="Allen A.E."/>
            <person name="Bidle K."/>
            <person name="Borodovsky M."/>
            <person name="Bowler C."/>
            <person name="Brownlee C."/>
            <person name="Cock J.M."/>
            <person name="Elias M."/>
            <person name="Gladyshev V.N."/>
            <person name="Groth M."/>
            <person name="Guda C."/>
            <person name="Hadaegh A."/>
            <person name="Iglesias-Rodriguez M.D."/>
            <person name="Jenkins J."/>
            <person name="Jones B.M."/>
            <person name="Lawson T."/>
            <person name="Leese F."/>
            <person name="Lindquist E."/>
            <person name="Lobanov A."/>
            <person name="Lomsadze A."/>
            <person name="Malik S.B."/>
            <person name="Marsh M.E."/>
            <person name="Mackinder L."/>
            <person name="Mock T."/>
            <person name="Mueller-Roeber B."/>
            <person name="Pagarete A."/>
            <person name="Parker M."/>
            <person name="Probert I."/>
            <person name="Quesneville H."/>
            <person name="Raines C."/>
            <person name="Rensing S.A."/>
            <person name="Riano-Pachon D.M."/>
            <person name="Richier S."/>
            <person name="Rokitta S."/>
            <person name="Shiraiwa Y."/>
            <person name="Soanes D.M."/>
            <person name="van der Giezen M."/>
            <person name="Wahlund T.M."/>
            <person name="Williams B."/>
            <person name="Wilson W."/>
            <person name="Wolfe G."/>
            <person name="Wurch L.L."/>
        </authorList>
    </citation>
    <scope>NUCLEOTIDE SEQUENCE</scope>
</reference>
<keyword evidence="3" id="KW-0949">S-adenosyl-L-methionine</keyword>
<dbReference type="PaxDb" id="2903-EOD31529"/>
<proteinExistence type="inferred from homology"/>
<dbReference type="CDD" id="cd18081">
    <property type="entry name" value="RlmH-like"/>
    <property type="match status" value="1"/>
</dbReference>
<evidence type="ECO:0000313" key="5">
    <source>
        <dbReference type="EnsemblProtists" id="EOD31529"/>
    </source>
</evidence>
<dbReference type="PIRSF" id="PIRSF004505">
    <property type="entry name" value="MT_bac"/>
    <property type="match status" value="1"/>
</dbReference>
<dbReference type="PANTHER" id="PTHR33603">
    <property type="entry name" value="METHYLTRANSFERASE"/>
    <property type="match status" value="1"/>
</dbReference>
<dbReference type="GO" id="GO:0032259">
    <property type="term" value="P:methylation"/>
    <property type="evidence" value="ECO:0007669"/>
    <property type="project" value="UniProtKB-KW"/>
</dbReference>
<dbReference type="OMA" id="HPYHLGH"/>
<keyword evidence="2" id="KW-0808">Transferase</keyword>
<accession>A0A0D3K6Z4</accession>
<dbReference type="eggNOG" id="ENOG502RXV6">
    <property type="taxonomic scope" value="Eukaryota"/>
</dbReference>
<dbReference type="GO" id="GO:0008168">
    <property type="term" value="F:methyltransferase activity"/>
    <property type="evidence" value="ECO:0007669"/>
    <property type="project" value="UniProtKB-KW"/>
</dbReference>
<evidence type="ECO:0000256" key="3">
    <source>
        <dbReference type="ARBA" id="ARBA00022691"/>
    </source>
</evidence>
<dbReference type="GO" id="GO:0006364">
    <property type="term" value="P:rRNA processing"/>
    <property type="evidence" value="ECO:0007669"/>
    <property type="project" value="InterPro"/>
</dbReference>
<dbReference type="GeneID" id="17276802"/>
<evidence type="ECO:0000256" key="1">
    <source>
        <dbReference type="ARBA" id="ARBA00022603"/>
    </source>
</evidence>
<dbReference type="SUPFAM" id="SSF75217">
    <property type="entry name" value="alpha/beta knot"/>
    <property type="match status" value="1"/>
</dbReference>
<keyword evidence="6" id="KW-1185">Reference proteome</keyword>
<comment type="similarity">
    <text evidence="4">Belongs to the RNA methyltransferase RlmH family.</text>
</comment>
<dbReference type="Gene3D" id="3.40.1280.10">
    <property type="match status" value="1"/>
</dbReference>
<dbReference type="HAMAP" id="MF_00658">
    <property type="entry name" value="23SrRNA_methyltr_H"/>
    <property type="match status" value="1"/>
</dbReference>
<dbReference type="KEGG" id="ehx:EMIHUDRAFT_72312"/>
<dbReference type="EnsemblProtists" id="EOD31529">
    <property type="protein sequence ID" value="EOD31529"/>
    <property type="gene ID" value="EMIHUDRAFT_72312"/>
</dbReference>
<dbReference type="Proteomes" id="UP000013827">
    <property type="component" value="Unassembled WGS sequence"/>
</dbReference>
<organism evidence="5 6">
    <name type="scientific">Emiliania huxleyi (strain CCMP1516)</name>
    <dbReference type="NCBI Taxonomy" id="280463"/>
    <lineage>
        <taxon>Eukaryota</taxon>
        <taxon>Haptista</taxon>
        <taxon>Haptophyta</taxon>
        <taxon>Prymnesiophyceae</taxon>
        <taxon>Isochrysidales</taxon>
        <taxon>Noelaerhabdaceae</taxon>
        <taxon>Emiliania</taxon>
    </lineage>
</organism>
<keyword evidence="1" id="KW-0489">Methyltransferase</keyword>
<dbReference type="InterPro" id="IPR003742">
    <property type="entry name" value="RlmH-like"/>
</dbReference>
<name>A0A0D3K6Z4_EMIH1</name>
<evidence type="ECO:0000256" key="2">
    <source>
        <dbReference type="ARBA" id="ARBA00022679"/>
    </source>
</evidence>
<dbReference type="InterPro" id="IPR029026">
    <property type="entry name" value="tRNA_m1G_MTases_N"/>
</dbReference>